<dbReference type="RefSeq" id="WP_317491859.1">
    <property type="nucleotide sequence ID" value="NZ_CP136051.1"/>
</dbReference>
<dbReference type="SUPFAM" id="SSF48452">
    <property type="entry name" value="TPR-like"/>
    <property type="match status" value="1"/>
</dbReference>
<feature type="chain" id="PRO_5045151930" description="Tetratricopeptide repeat protein" evidence="1">
    <location>
        <begin position="23"/>
        <end position="469"/>
    </location>
</feature>
<reference evidence="2 3" key="1">
    <citation type="journal article" date="2023" name="Microbiol. Resour. Announc.">
        <title>Complete Genome Sequence of Imperialibacter roseus strain P4T.</title>
        <authorList>
            <person name="Tizabi D.R."/>
            <person name="Bachvaroff T."/>
            <person name="Hill R.T."/>
        </authorList>
    </citation>
    <scope>NUCLEOTIDE SEQUENCE [LARGE SCALE GENOMIC DNA]</scope>
    <source>
        <strain evidence="2 3">P4T</strain>
    </source>
</reference>
<feature type="signal peptide" evidence="1">
    <location>
        <begin position="1"/>
        <end position="22"/>
    </location>
</feature>
<organism evidence="2 3">
    <name type="scientific">Imperialibacter roseus</name>
    <dbReference type="NCBI Taxonomy" id="1324217"/>
    <lineage>
        <taxon>Bacteria</taxon>
        <taxon>Pseudomonadati</taxon>
        <taxon>Bacteroidota</taxon>
        <taxon>Cytophagia</taxon>
        <taxon>Cytophagales</taxon>
        <taxon>Flammeovirgaceae</taxon>
        <taxon>Imperialibacter</taxon>
    </lineage>
</organism>
<dbReference type="Proteomes" id="UP001302349">
    <property type="component" value="Chromosome"/>
</dbReference>
<evidence type="ECO:0008006" key="4">
    <source>
        <dbReference type="Google" id="ProtNLM"/>
    </source>
</evidence>
<protein>
    <recommendedName>
        <fullName evidence="4">Tetratricopeptide repeat protein</fullName>
    </recommendedName>
</protein>
<name>A0ABZ0IYM5_9BACT</name>
<keyword evidence="3" id="KW-1185">Reference proteome</keyword>
<evidence type="ECO:0000313" key="3">
    <source>
        <dbReference type="Proteomes" id="UP001302349"/>
    </source>
</evidence>
<proteinExistence type="predicted"/>
<evidence type="ECO:0000313" key="2">
    <source>
        <dbReference type="EMBL" id="WOK09239.1"/>
    </source>
</evidence>
<dbReference type="Gene3D" id="1.25.40.10">
    <property type="entry name" value="Tetratricopeptide repeat domain"/>
    <property type="match status" value="1"/>
</dbReference>
<accession>A0ABZ0IYM5</accession>
<gene>
    <name evidence="2" type="ORF">RT717_11380</name>
</gene>
<keyword evidence="1" id="KW-0732">Signal</keyword>
<dbReference type="EMBL" id="CP136051">
    <property type="protein sequence ID" value="WOK09239.1"/>
    <property type="molecule type" value="Genomic_DNA"/>
</dbReference>
<sequence>MRFSIKILLLSGLLLASCATYYQMNYEFNQSFESGDLEQAARVLEKNKKAAEGKARFLYFLNQGIVQSLLGNYEISNEAFEQAYIFGEDYRVNYLNEAASLLTNPTMTEYKGEDHEHLLLLYYKAINYLKLGDYESALVECRRLNIRLGTLSDKYKNPDKYQKDAFVNNLMGIIYEASGDVNNAFVAYRNAYETYEGDYKKLFGMSAPDQLKEDLLRTAYLNGFSDEVRRYEEAFGRKFTPSPKNGGELVFFWNNGLGPVKAEWSINFSVIHGQGGLVTFANSDYGFNFPFFLDSNEDDKKQGLAALEFFRVAFPKYVERPVLFNSATLSANGKKYDLEAAEDVNAIAFKCLQERMLAEFGKSLLRVALKKAAEYQVRGENQDLGAAIGLFNALTEKADTRNWQTIPHTIYYSRVPLPEGEQKVQLNLASATGRKQQQEFTFDIRKGKTVFHVFQSLEDMPTANPYRTW</sequence>
<dbReference type="PROSITE" id="PS51257">
    <property type="entry name" value="PROKAR_LIPOPROTEIN"/>
    <property type="match status" value="1"/>
</dbReference>
<evidence type="ECO:0000256" key="1">
    <source>
        <dbReference type="SAM" id="SignalP"/>
    </source>
</evidence>
<dbReference type="InterPro" id="IPR011990">
    <property type="entry name" value="TPR-like_helical_dom_sf"/>
</dbReference>